<dbReference type="PANTHER" id="PTHR34580:SF3">
    <property type="entry name" value="PROTEIN PAFB"/>
    <property type="match status" value="1"/>
</dbReference>
<dbReference type="SUPFAM" id="SSF46785">
    <property type="entry name" value="Winged helix' DNA-binding domain"/>
    <property type="match status" value="1"/>
</dbReference>
<protein>
    <submittedName>
        <fullName evidence="3">Transcriptional regulator</fullName>
    </submittedName>
</protein>
<dbReference type="RefSeq" id="WP_130107833.1">
    <property type="nucleotide sequence ID" value="NZ_CP025781.1"/>
</dbReference>
<feature type="domain" description="Helix-turn-helix type 11" evidence="1">
    <location>
        <begin position="6"/>
        <end position="59"/>
    </location>
</feature>
<dbReference type="EMBL" id="CP025781">
    <property type="protein sequence ID" value="QBC45328.1"/>
    <property type="molecule type" value="Genomic_DNA"/>
</dbReference>
<dbReference type="PANTHER" id="PTHR34580">
    <property type="match status" value="1"/>
</dbReference>
<dbReference type="Pfam" id="PF13280">
    <property type="entry name" value="WYL"/>
    <property type="match status" value="1"/>
</dbReference>
<accession>A0A7G3GDU0</accession>
<dbReference type="InterPro" id="IPR026881">
    <property type="entry name" value="WYL_dom"/>
</dbReference>
<name>A0A7G3GDU0_9NEIS</name>
<reference evidence="3 4" key="1">
    <citation type="submission" date="2018-01" db="EMBL/GenBank/DDBJ databases">
        <title>Genome sequence of Iodobacter sp. strain PCH194 isolated from Indian Trans-Himalaya.</title>
        <authorList>
            <person name="Kumar V."/>
            <person name="Thakur V."/>
            <person name="Kumar S."/>
            <person name="Singh D."/>
        </authorList>
    </citation>
    <scope>NUCLEOTIDE SEQUENCE [LARGE SCALE GENOMIC DNA]</scope>
    <source>
        <strain evidence="3 4">PCH194</strain>
    </source>
</reference>
<feature type="domain" description="WYL" evidence="2">
    <location>
        <begin position="136"/>
        <end position="202"/>
    </location>
</feature>
<dbReference type="InterPro" id="IPR036388">
    <property type="entry name" value="WH-like_DNA-bd_sf"/>
</dbReference>
<dbReference type="Pfam" id="PF08279">
    <property type="entry name" value="HTH_11"/>
    <property type="match status" value="1"/>
</dbReference>
<dbReference type="AlphaFoldDB" id="A0A7G3GDU0"/>
<dbReference type="PROSITE" id="PS52050">
    <property type="entry name" value="WYL"/>
    <property type="match status" value="1"/>
</dbReference>
<keyword evidence="4" id="KW-1185">Reference proteome</keyword>
<dbReference type="Proteomes" id="UP000515917">
    <property type="component" value="Chromosome"/>
</dbReference>
<dbReference type="Gene3D" id="1.10.10.10">
    <property type="entry name" value="Winged helix-like DNA-binding domain superfamily/Winged helix DNA-binding domain"/>
    <property type="match status" value="1"/>
</dbReference>
<dbReference type="InterPro" id="IPR036390">
    <property type="entry name" value="WH_DNA-bd_sf"/>
</dbReference>
<proteinExistence type="predicted"/>
<organism evidence="3 4">
    <name type="scientific">Iodobacter fluviatilis</name>
    <dbReference type="NCBI Taxonomy" id="537"/>
    <lineage>
        <taxon>Bacteria</taxon>
        <taxon>Pseudomonadati</taxon>
        <taxon>Pseudomonadota</taxon>
        <taxon>Betaproteobacteria</taxon>
        <taxon>Neisseriales</taxon>
        <taxon>Chitinibacteraceae</taxon>
        <taxon>Iodobacter</taxon>
    </lineage>
</organism>
<evidence type="ECO:0000313" key="3">
    <source>
        <dbReference type="EMBL" id="QBC45328.1"/>
    </source>
</evidence>
<evidence type="ECO:0000313" key="4">
    <source>
        <dbReference type="Proteomes" id="UP000515917"/>
    </source>
</evidence>
<dbReference type="KEGG" id="ifl:C1H71_18495"/>
<dbReference type="InterPro" id="IPR013196">
    <property type="entry name" value="HTH_11"/>
</dbReference>
<gene>
    <name evidence="3" type="ORF">C1H71_18495</name>
</gene>
<evidence type="ECO:0000259" key="1">
    <source>
        <dbReference type="Pfam" id="PF08279"/>
    </source>
</evidence>
<dbReference type="InterPro" id="IPR051534">
    <property type="entry name" value="CBASS_pafABC_assoc_protein"/>
</dbReference>
<evidence type="ECO:0000259" key="2">
    <source>
        <dbReference type="Pfam" id="PF13280"/>
    </source>
</evidence>
<sequence length="231" mass="25860">MSRAERLLALMQKLRLYHYPISGAVLAGELGISLRTLYRDIASLQSQGAQIEGEAGLGFVLKPGFTLPPLMFSVEEIEALALGAKWVAQRTDARLGAAASHALSKIAAVLPTELRLELDTAALLIGPSQQPNDSDEILGLIREAIRQECKLELHYLDAQGKESTRVIWPCALAFFDHARVVIAWCETRQAFRHFRVDRIKSLLSQELRYPKHRQALLKAWRLAEGIMEQRP</sequence>